<reference evidence="2" key="1">
    <citation type="journal article" date="2020" name="Stud. Mycol.">
        <title>101 Dothideomycetes genomes: a test case for predicting lifestyles and emergence of pathogens.</title>
        <authorList>
            <person name="Haridas S."/>
            <person name="Albert R."/>
            <person name="Binder M."/>
            <person name="Bloem J."/>
            <person name="Labutti K."/>
            <person name="Salamov A."/>
            <person name="Andreopoulos B."/>
            <person name="Baker S."/>
            <person name="Barry K."/>
            <person name="Bills G."/>
            <person name="Bluhm B."/>
            <person name="Cannon C."/>
            <person name="Castanera R."/>
            <person name="Culley D."/>
            <person name="Daum C."/>
            <person name="Ezra D."/>
            <person name="Gonzalez J."/>
            <person name="Henrissat B."/>
            <person name="Kuo A."/>
            <person name="Liang C."/>
            <person name="Lipzen A."/>
            <person name="Lutzoni F."/>
            <person name="Magnuson J."/>
            <person name="Mondo S."/>
            <person name="Nolan M."/>
            <person name="Ohm R."/>
            <person name="Pangilinan J."/>
            <person name="Park H.-J."/>
            <person name="Ramirez L."/>
            <person name="Alfaro M."/>
            <person name="Sun H."/>
            <person name="Tritt A."/>
            <person name="Yoshinaga Y."/>
            <person name="Zwiers L.-H."/>
            <person name="Turgeon B."/>
            <person name="Goodwin S."/>
            <person name="Spatafora J."/>
            <person name="Crous P."/>
            <person name="Grigoriev I."/>
        </authorList>
    </citation>
    <scope>NUCLEOTIDE SEQUENCE</scope>
    <source>
        <strain evidence="2">CBS 627.86</strain>
    </source>
</reference>
<organism evidence="2 3">
    <name type="scientific">Lophiotrema nucula</name>
    <dbReference type="NCBI Taxonomy" id="690887"/>
    <lineage>
        <taxon>Eukaryota</taxon>
        <taxon>Fungi</taxon>
        <taxon>Dikarya</taxon>
        <taxon>Ascomycota</taxon>
        <taxon>Pezizomycotina</taxon>
        <taxon>Dothideomycetes</taxon>
        <taxon>Pleosporomycetidae</taxon>
        <taxon>Pleosporales</taxon>
        <taxon>Lophiotremataceae</taxon>
        <taxon>Lophiotrema</taxon>
    </lineage>
</organism>
<name>A0A6A5ZLJ4_9PLEO</name>
<protein>
    <submittedName>
        <fullName evidence="2">Uncharacterized protein</fullName>
    </submittedName>
</protein>
<sequence>MSRRHGRMDGHKVLSARSRKPKEMHKKSPELLQGNNTPGGFPFGSLPREILDMIYLWLGIPVGGLYLHQCDLNCSCYQELVQERKKRQREAAMRIPALAFFHLLFADSGFESFRDFEWSSLESSPHLVKLQTPREASLLLRGVDADGIMRAQQLEFRTQLPFVNSFFYYDIQGLLYQGSFVWTGLLDPRRRYTGDRLAIALGTASARLSGLRHAELRCSRYEADKFATAHAHNMACLASFAPSLQSLCVRSSVDGLPKVGGYVSRVLQQSIGRLAHKCEKLETVTLSFGSADKNHEDLFRADLDLKNVEKEDRVSKAREWMVGTLRFAREKYAERIAATDQR</sequence>
<gene>
    <name evidence="2" type="ORF">BDV96DRAFT_594931</name>
</gene>
<dbReference type="EMBL" id="ML977313">
    <property type="protein sequence ID" value="KAF2120472.1"/>
    <property type="molecule type" value="Genomic_DNA"/>
</dbReference>
<evidence type="ECO:0000256" key="1">
    <source>
        <dbReference type="SAM" id="MobiDB-lite"/>
    </source>
</evidence>
<evidence type="ECO:0000313" key="3">
    <source>
        <dbReference type="Proteomes" id="UP000799770"/>
    </source>
</evidence>
<evidence type="ECO:0000313" key="2">
    <source>
        <dbReference type="EMBL" id="KAF2120472.1"/>
    </source>
</evidence>
<accession>A0A6A5ZLJ4</accession>
<dbReference type="Proteomes" id="UP000799770">
    <property type="component" value="Unassembled WGS sequence"/>
</dbReference>
<feature type="region of interest" description="Disordered" evidence="1">
    <location>
        <begin position="1"/>
        <end position="38"/>
    </location>
</feature>
<keyword evidence="3" id="KW-1185">Reference proteome</keyword>
<dbReference type="AlphaFoldDB" id="A0A6A5ZLJ4"/>
<proteinExistence type="predicted"/>